<gene>
    <name evidence="1" type="primary">TY3B-I_835</name>
    <name evidence="1" type="ORF">TNCT_595531</name>
</gene>
<organism evidence="1 2">
    <name type="scientific">Trichonephila clavata</name>
    <name type="common">Joro spider</name>
    <name type="synonym">Nephila clavata</name>
    <dbReference type="NCBI Taxonomy" id="2740835"/>
    <lineage>
        <taxon>Eukaryota</taxon>
        <taxon>Metazoa</taxon>
        <taxon>Ecdysozoa</taxon>
        <taxon>Arthropoda</taxon>
        <taxon>Chelicerata</taxon>
        <taxon>Arachnida</taxon>
        <taxon>Araneae</taxon>
        <taxon>Araneomorphae</taxon>
        <taxon>Entelegynae</taxon>
        <taxon>Araneoidea</taxon>
        <taxon>Nephilidae</taxon>
        <taxon>Trichonephila</taxon>
    </lineage>
</organism>
<dbReference type="Proteomes" id="UP000887116">
    <property type="component" value="Unassembled WGS sequence"/>
</dbReference>
<keyword evidence="2" id="KW-1185">Reference proteome</keyword>
<name>A0A8X6K6G3_TRICU</name>
<reference evidence="1" key="1">
    <citation type="submission" date="2020-07" db="EMBL/GenBank/DDBJ databases">
        <title>Multicomponent nature underlies the extraordinary mechanical properties of spider dragline silk.</title>
        <authorList>
            <person name="Kono N."/>
            <person name="Nakamura H."/>
            <person name="Mori M."/>
            <person name="Yoshida Y."/>
            <person name="Ohtoshi R."/>
            <person name="Malay A.D."/>
            <person name="Moran D.A.P."/>
            <person name="Tomita M."/>
            <person name="Numata K."/>
            <person name="Arakawa K."/>
        </authorList>
    </citation>
    <scope>NUCLEOTIDE SEQUENCE</scope>
</reference>
<evidence type="ECO:0000313" key="2">
    <source>
        <dbReference type="Proteomes" id="UP000887116"/>
    </source>
</evidence>
<accession>A0A8X6K6G3</accession>
<protein>
    <submittedName>
        <fullName evidence="1">Transposon Ty3-I Gag-Pol polyprotein</fullName>
    </submittedName>
</protein>
<proteinExistence type="predicted"/>
<dbReference type="EMBL" id="BMAO01000065">
    <property type="protein sequence ID" value="GFQ64176.1"/>
    <property type="molecule type" value="Genomic_DNA"/>
</dbReference>
<evidence type="ECO:0000313" key="1">
    <source>
        <dbReference type="EMBL" id="GFQ64176.1"/>
    </source>
</evidence>
<sequence>MFCSAKRKMHFACPYKRPRVVLPHCSRYIIIGWDFLAASQLVIDSGQNERFPGDVFQDHATLDSRKLYATKDCTLKTHSLTKIAVSGGQSQRSINVVIDGNEHLLIEKNIAVPSMITSYHNGQSEIWITNLQSGNQIICGNYWWNLVMYRKLTVGKTSKFRF</sequence>
<dbReference type="AlphaFoldDB" id="A0A8X6K6G3"/>
<comment type="caution">
    <text evidence="1">The sequence shown here is derived from an EMBL/GenBank/DDBJ whole genome shotgun (WGS) entry which is preliminary data.</text>
</comment>